<protein>
    <submittedName>
        <fullName evidence="1">Uncharacterized protein</fullName>
    </submittedName>
</protein>
<proteinExistence type="predicted"/>
<dbReference type="AlphaFoldDB" id="A0AAN8XM85"/>
<dbReference type="EMBL" id="JAWJWE010000002">
    <property type="protein sequence ID" value="KAK6643419.1"/>
    <property type="molecule type" value="Genomic_DNA"/>
</dbReference>
<comment type="caution">
    <text evidence="1">The sequence shown here is derived from an EMBL/GenBank/DDBJ whole genome shotgun (WGS) entry which is preliminary data.</text>
</comment>
<reference evidence="1 2" key="1">
    <citation type="submission" date="2023-10" db="EMBL/GenBank/DDBJ databases">
        <title>Genomes of two closely related lineages of the louse Polyplax serrata with different host specificities.</title>
        <authorList>
            <person name="Martinu J."/>
            <person name="Tarabai H."/>
            <person name="Stefka J."/>
            <person name="Hypsa V."/>
        </authorList>
    </citation>
    <scope>NUCLEOTIDE SEQUENCE [LARGE SCALE GENOMIC DNA]</scope>
    <source>
        <strain evidence="1">HR10_N</strain>
    </source>
</reference>
<name>A0AAN8XM85_POLSC</name>
<sequence length="107" mass="12265">MAKFCSSVMTQRMRYLPFMPAGVKVDGRDTSQSNFSKERPTALKKLTKLIKRKVERLVPDCVPKIREMYVARLQGSVETYANQVLPGSYQTPAQIRGNMLLIHYLNK</sequence>
<organism evidence="1 2">
    <name type="scientific">Polyplax serrata</name>
    <name type="common">Common mouse louse</name>
    <dbReference type="NCBI Taxonomy" id="468196"/>
    <lineage>
        <taxon>Eukaryota</taxon>
        <taxon>Metazoa</taxon>
        <taxon>Ecdysozoa</taxon>
        <taxon>Arthropoda</taxon>
        <taxon>Hexapoda</taxon>
        <taxon>Insecta</taxon>
        <taxon>Pterygota</taxon>
        <taxon>Neoptera</taxon>
        <taxon>Paraneoptera</taxon>
        <taxon>Psocodea</taxon>
        <taxon>Troctomorpha</taxon>
        <taxon>Phthiraptera</taxon>
        <taxon>Anoplura</taxon>
        <taxon>Polyplacidae</taxon>
        <taxon>Polyplax</taxon>
    </lineage>
</organism>
<accession>A0AAN8XM85</accession>
<evidence type="ECO:0000313" key="2">
    <source>
        <dbReference type="Proteomes" id="UP001372834"/>
    </source>
</evidence>
<evidence type="ECO:0000313" key="1">
    <source>
        <dbReference type="EMBL" id="KAK6643419.1"/>
    </source>
</evidence>
<dbReference type="Proteomes" id="UP001372834">
    <property type="component" value="Unassembled WGS sequence"/>
</dbReference>
<gene>
    <name evidence="1" type="ORF">RUM43_004924</name>
</gene>